<dbReference type="EMBL" id="HE573026">
    <property type="protein sequence ID" value="CCC51120.1"/>
    <property type="molecule type" value="Genomic_DNA"/>
</dbReference>
<feature type="domain" description="UmuC" evidence="9">
    <location>
        <begin position="4"/>
        <end position="270"/>
    </location>
</feature>
<evidence type="ECO:0000313" key="10">
    <source>
        <dbReference type="EMBL" id="CCC51120.1"/>
    </source>
</evidence>
<dbReference type="PIRSF" id="PIRSF036603">
    <property type="entry name" value="DPol_eta"/>
    <property type="match status" value="1"/>
</dbReference>
<dbReference type="GO" id="GO:0009314">
    <property type="term" value="P:response to radiation"/>
    <property type="evidence" value="ECO:0007669"/>
    <property type="project" value="TreeGrafter"/>
</dbReference>
<dbReference type="InterPro" id="IPR043128">
    <property type="entry name" value="Rev_trsase/Diguanyl_cyclase"/>
</dbReference>
<evidence type="ECO:0000256" key="6">
    <source>
        <dbReference type="ARBA" id="ARBA00022833"/>
    </source>
</evidence>
<evidence type="ECO:0000256" key="5">
    <source>
        <dbReference type="ARBA" id="ARBA00022771"/>
    </source>
</evidence>
<dbReference type="GO" id="GO:0005634">
    <property type="term" value="C:nucleus"/>
    <property type="evidence" value="ECO:0007669"/>
    <property type="project" value="UniProtKB-SubCell"/>
</dbReference>
<name>G0U5H0_TRYVY</name>
<dbReference type="InterPro" id="IPR043502">
    <property type="entry name" value="DNA/RNA_pol_sf"/>
</dbReference>
<dbReference type="PANTHER" id="PTHR45873:SF1">
    <property type="entry name" value="DNA POLYMERASE ETA"/>
    <property type="match status" value="1"/>
</dbReference>
<dbReference type="PANTHER" id="PTHR45873">
    <property type="entry name" value="DNA POLYMERASE ETA"/>
    <property type="match status" value="1"/>
</dbReference>
<evidence type="ECO:0000256" key="7">
    <source>
        <dbReference type="ARBA" id="ARBA00023204"/>
    </source>
</evidence>
<dbReference type="GO" id="GO:0008270">
    <property type="term" value="F:zinc ion binding"/>
    <property type="evidence" value="ECO:0007669"/>
    <property type="project" value="UniProtKB-KW"/>
</dbReference>
<dbReference type="InterPro" id="IPR052230">
    <property type="entry name" value="DNA_polymerase_eta"/>
</dbReference>
<dbReference type="Gene3D" id="3.40.1170.60">
    <property type="match status" value="1"/>
</dbReference>
<keyword evidence="3" id="KW-0479">Metal-binding</keyword>
<keyword evidence="6" id="KW-0862">Zinc</keyword>
<accession>G0U5H0</accession>
<dbReference type="PROSITE" id="PS50173">
    <property type="entry name" value="UMUC"/>
    <property type="match status" value="1"/>
</dbReference>
<dbReference type="Pfam" id="PF00817">
    <property type="entry name" value="IMS"/>
    <property type="match status" value="1"/>
</dbReference>
<dbReference type="GO" id="GO:0042276">
    <property type="term" value="P:error-prone translesion synthesis"/>
    <property type="evidence" value="ECO:0007669"/>
    <property type="project" value="TreeGrafter"/>
</dbReference>
<evidence type="ECO:0000256" key="1">
    <source>
        <dbReference type="ARBA" id="ARBA00004123"/>
    </source>
</evidence>
<organism evidence="10">
    <name type="scientific">Trypanosoma vivax (strain Y486)</name>
    <dbReference type="NCBI Taxonomy" id="1055687"/>
    <lineage>
        <taxon>Eukaryota</taxon>
        <taxon>Discoba</taxon>
        <taxon>Euglenozoa</taxon>
        <taxon>Kinetoplastea</taxon>
        <taxon>Metakinetoplastina</taxon>
        <taxon>Trypanosomatida</taxon>
        <taxon>Trypanosomatidae</taxon>
        <taxon>Trypanosoma</taxon>
        <taxon>Duttonella</taxon>
    </lineage>
</organism>
<dbReference type="GO" id="GO:0006281">
    <property type="term" value="P:DNA repair"/>
    <property type="evidence" value="ECO:0007669"/>
    <property type="project" value="UniProtKB-KW"/>
</dbReference>
<dbReference type="GO" id="GO:0005657">
    <property type="term" value="C:replication fork"/>
    <property type="evidence" value="ECO:0007669"/>
    <property type="project" value="TreeGrafter"/>
</dbReference>
<evidence type="ECO:0000256" key="8">
    <source>
        <dbReference type="ARBA" id="ARBA00023242"/>
    </source>
</evidence>
<evidence type="ECO:0000256" key="3">
    <source>
        <dbReference type="ARBA" id="ARBA00022723"/>
    </source>
</evidence>
<dbReference type="GO" id="GO:0035861">
    <property type="term" value="C:site of double-strand break"/>
    <property type="evidence" value="ECO:0007669"/>
    <property type="project" value="TreeGrafter"/>
</dbReference>
<keyword evidence="5" id="KW-0863">Zinc-finger</keyword>
<keyword evidence="8" id="KW-0539">Nucleus</keyword>
<gene>
    <name evidence="10" type="ORF">TVY486_1001730</name>
</gene>
<comment type="subcellular location">
    <subcellularLocation>
        <location evidence="1">Nucleus</location>
    </subcellularLocation>
</comment>
<evidence type="ECO:0000256" key="4">
    <source>
        <dbReference type="ARBA" id="ARBA00022763"/>
    </source>
</evidence>
<keyword evidence="2" id="KW-0808">Transferase</keyword>
<keyword evidence="4" id="KW-0227">DNA damage</keyword>
<reference evidence="10" key="1">
    <citation type="journal article" date="2012" name="Proc. Natl. Acad. Sci. U.S.A.">
        <title>Antigenic diversity is generated by distinct evolutionary mechanisms in African trypanosome species.</title>
        <authorList>
            <person name="Jackson A.P."/>
            <person name="Berry A."/>
            <person name="Aslett M."/>
            <person name="Allison H.C."/>
            <person name="Burton P."/>
            <person name="Vavrova-Anderson J."/>
            <person name="Brown R."/>
            <person name="Browne H."/>
            <person name="Corton N."/>
            <person name="Hauser H."/>
            <person name="Gamble J."/>
            <person name="Gilderthorp R."/>
            <person name="Marcello L."/>
            <person name="McQuillan J."/>
            <person name="Otto T.D."/>
            <person name="Quail M.A."/>
            <person name="Sanders M.J."/>
            <person name="van Tonder A."/>
            <person name="Ginger M.L."/>
            <person name="Field M.C."/>
            <person name="Barry J.D."/>
            <person name="Hertz-Fowler C."/>
            <person name="Berriman M."/>
        </authorList>
    </citation>
    <scope>NUCLEOTIDE SEQUENCE</scope>
    <source>
        <strain evidence="10">Y486</strain>
    </source>
</reference>
<dbReference type="GO" id="GO:0003887">
    <property type="term" value="F:DNA-directed DNA polymerase activity"/>
    <property type="evidence" value="ECO:0007669"/>
    <property type="project" value="TreeGrafter"/>
</dbReference>
<protein>
    <submittedName>
        <fullName evidence="10">Putative DNA polymerase eta</fullName>
    </submittedName>
</protein>
<dbReference type="FunFam" id="3.40.1170.60:FF:000008">
    <property type="entry name" value="DNA polymerase eta subunit"/>
    <property type="match status" value="1"/>
</dbReference>
<dbReference type="SUPFAM" id="SSF56672">
    <property type="entry name" value="DNA/RNA polymerases"/>
    <property type="match status" value="1"/>
</dbReference>
<dbReference type="Gene3D" id="3.30.70.270">
    <property type="match status" value="1"/>
</dbReference>
<dbReference type="GO" id="GO:0051276">
    <property type="term" value="P:chromosome organization"/>
    <property type="evidence" value="ECO:0007669"/>
    <property type="project" value="UniProtKB-ARBA"/>
</dbReference>
<evidence type="ECO:0000256" key="2">
    <source>
        <dbReference type="ARBA" id="ARBA00022679"/>
    </source>
</evidence>
<dbReference type="AlphaFoldDB" id="G0U5H0"/>
<proteinExistence type="predicted"/>
<dbReference type="InterPro" id="IPR001126">
    <property type="entry name" value="UmuC"/>
</dbReference>
<keyword evidence="7" id="KW-0234">DNA repair</keyword>
<dbReference type="GO" id="GO:0070987">
    <property type="term" value="P:error-free translesion synthesis"/>
    <property type="evidence" value="ECO:0007669"/>
    <property type="project" value="UniProtKB-ARBA"/>
</dbReference>
<evidence type="ECO:0000259" key="9">
    <source>
        <dbReference type="PROSITE" id="PS50173"/>
    </source>
</evidence>
<dbReference type="VEuPathDB" id="TriTrypDB:TvY486_1001730"/>
<sequence>MRCIAHIDMDCFYVQVEAMRLGIDYRTVPFIVVQWQSVLSVSYPARKFGISRLTPLSEAIKMCPDIRISRTATYVAEDSQYRYHENPGKWTHKISLEPYREASREIFRVLGSFEGVCVERASIDEAYLDVTEAAKHELEEMAAQRRGASLRWEDVVEPSTIVIPDRQDEIDAWFEERGRAFSEVFDVSLHPGATEEGKVLLSAASRVVQRIRQKLYDDLRYECSAGIAHNKLLAKNISSLYKPNQQTLLFPDRVASAMWDTKYQTIRGFGGRLGETVCDLCDGEELCRDAWLLSKQKLRAALYRTFDPNYVYLRLRCYDDDEFAVGTAHKSITTTKLFPPHAISNGEIRRWVSAVSEELCRRYTLLCDEHKVKGQKLNVRLDKKGRDHFEVLACKTFPRPELVNPSSVATVAMQLITATMLVKPGTVLSALTMTIGSFKSQPRGESRQTTLTELFARKNAGKRDREADAIKVEDASPLPLKRRRAQLPEGSGVCKKEIICLEDEDKSEVFYVD</sequence>